<evidence type="ECO:0000256" key="6">
    <source>
        <dbReference type="ARBA" id="ARBA00022741"/>
    </source>
</evidence>
<dbReference type="InterPro" id="IPR027417">
    <property type="entry name" value="P-loop_NTPase"/>
</dbReference>
<dbReference type="InterPro" id="IPR039430">
    <property type="entry name" value="Thymidylate_kin-like_dom"/>
</dbReference>
<dbReference type="GO" id="GO:0006233">
    <property type="term" value="P:dTDP biosynthetic process"/>
    <property type="evidence" value="ECO:0007669"/>
    <property type="project" value="InterPro"/>
</dbReference>
<accession>A0A9D2LH57</accession>
<dbReference type="GO" id="GO:0005524">
    <property type="term" value="F:ATP binding"/>
    <property type="evidence" value="ECO:0007669"/>
    <property type="project" value="UniProtKB-UniRule"/>
</dbReference>
<keyword evidence="5 10" id="KW-0545">Nucleotide biosynthesis</keyword>
<evidence type="ECO:0000313" key="13">
    <source>
        <dbReference type="Proteomes" id="UP000823824"/>
    </source>
</evidence>
<comment type="caution">
    <text evidence="10">Lacks conserved residue(s) required for the propagation of feature annotation.</text>
</comment>
<evidence type="ECO:0000256" key="7">
    <source>
        <dbReference type="ARBA" id="ARBA00022777"/>
    </source>
</evidence>
<dbReference type="EC" id="2.7.4.9" evidence="2 10"/>
<evidence type="ECO:0000256" key="9">
    <source>
        <dbReference type="ARBA" id="ARBA00048743"/>
    </source>
</evidence>
<proteinExistence type="inferred from homology"/>
<protein>
    <recommendedName>
        <fullName evidence="3 10">Thymidylate kinase</fullName>
        <ecNumber evidence="2 10">2.7.4.9</ecNumber>
    </recommendedName>
    <alternativeName>
        <fullName evidence="10">dTMP kinase</fullName>
    </alternativeName>
</protein>
<reference evidence="12" key="1">
    <citation type="journal article" date="2021" name="PeerJ">
        <title>Extensive microbial diversity within the chicken gut microbiome revealed by metagenomics and culture.</title>
        <authorList>
            <person name="Gilroy R."/>
            <person name="Ravi A."/>
            <person name="Getino M."/>
            <person name="Pursley I."/>
            <person name="Horton D.L."/>
            <person name="Alikhan N.F."/>
            <person name="Baker D."/>
            <person name="Gharbi K."/>
            <person name="Hall N."/>
            <person name="Watson M."/>
            <person name="Adriaenssens E.M."/>
            <person name="Foster-Nyarko E."/>
            <person name="Jarju S."/>
            <person name="Secka A."/>
            <person name="Antonio M."/>
            <person name="Oren A."/>
            <person name="Chaudhuri R.R."/>
            <person name="La Ragione R."/>
            <person name="Hildebrand F."/>
            <person name="Pallen M.J."/>
        </authorList>
    </citation>
    <scope>NUCLEOTIDE SEQUENCE</scope>
    <source>
        <strain evidence="12">ChiBcec18-1249</strain>
    </source>
</reference>
<keyword evidence="8 10" id="KW-0067">ATP-binding</keyword>
<dbReference type="PANTHER" id="PTHR10344:SF4">
    <property type="entry name" value="UMP-CMP KINASE 2, MITOCHONDRIAL"/>
    <property type="match status" value="1"/>
</dbReference>
<dbReference type="GO" id="GO:0006227">
    <property type="term" value="P:dUDP biosynthetic process"/>
    <property type="evidence" value="ECO:0007669"/>
    <property type="project" value="TreeGrafter"/>
</dbReference>
<dbReference type="GO" id="GO:0004798">
    <property type="term" value="F:dTMP kinase activity"/>
    <property type="evidence" value="ECO:0007669"/>
    <property type="project" value="UniProtKB-UniRule"/>
</dbReference>
<keyword evidence="6 10" id="KW-0547">Nucleotide-binding</keyword>
<evidence type="ECO:0000256" key="2">
    <source>
        <dbReference type="ARBA" id="ARBA00012980"/>
    </source>
</evidence>
<keyword evidence="4 10" id="KW-0808">Transferase</keyword>
<evidence type="ECO:0000256" key="5">
    <source>
        <dbReference type="ARBA" id="ARBA00022727"/>
    </source>
</evidence>
<dbReference type="CDD" id="cd01672">
    <property type="entry name" value="TMPK"/>
    <property type="match status" value="1"/>
</dbReference>
<dbReference type="GO" id="GO:0006235">
    <property type="term" value="P:dTTP biosynthetic process"/>
    <property type="evidence" value="ECO:0007669"/>
    <property type="project" value="UniProtKB-UniRule"/>
</dbReference>
<dbReference type="SUPFAM" id="SSF52540">
    <property type="entry name" value="P-loop containing nucleoside triphosphate hydrolases"/>
    <property type="match status" value="1"/>
</dbReference>
<organism evidence="12 13">
    <name type="scientific">Candidatus Oscillibacter excrementigallinarum</name>
    <dbReference type="NCBI Taxonomy" id="2838716"/>
    <lineage>
        <taxon>Bacteria</taxon>
        <taxon>Bacillati</taxon>
        <taxon>Bacillota</taxon>
        <taxon>Clostridia</taxon>
        <taxon>Eubacteriales</taxon>
        <taxon>Oscillospiraceae</taxon>
        <taxon>Oscillibacter</taxon>
    </lineage>
</organism>
<dbReference type="Pfam" id="PF02223">
    <property type="entry name" value="Thymidylate_kin"/>
    <property type="match status" value="1"/>
</dbReference>
<gene>
    <name evidence="10" type="primary">tmk</name>
    <name evidence="12" type="ORF">H9787_00525</name>
</gene>
<dbReference type="GO" id="GO:0005829">
    <property type="term" value="C:cytosol"/>
    <property type="evidence" value="ECO:0007669"/>
    <property type="project" value="TreeGrafter"/>
</dbReference>
<feature type="domain" description="Thymidylate kinase-like" evidence="11">
    <location>
        <begin position="8"/>
        <end position="197"/>
    </location>
</feature>
<reference evidence="12" key="2">
    <citation type="submission" date="2021-04" db="EMBL/GenBank/DDBJ databases">
        <authorList>
            <person name="Gilroy R."/>
        </authorList>
    </citation>
    <scope>NUCLEOTIDE SEQUENCE</scope>
    <source>
        <strain evidence="12">ChiBcec18-1249</strain>
    </source>
</reference>
<comment type="similarity">
    <text evidence="1 10">Belongs to the thymidylate kinase family.</text>
</comment>
<dbReference type="Proteomes" id="UP000823824">
    <property type="component" value="Unassembled WGS sequence"/>
</dbReference>
<evidence type="ECO:0000259" key="11">
    <source>
        <dbReference type="Pfam" id="PF02223"/>
    </source>
</evidence>
<evidence type="ECO:0000256" key="1">
    <source>
        <dbReference type="ARBA" id="ARBA00009776"/>
    </source>
</evidence>
<comment type="catalytic activity">
    <reaction evidence="9 10">
        <text>dTMP + ATP = dTDP + ADP</text>
        <dbReference type="Rhea" id="RHEA:13517"/>
        <dbReference type="ChEBI" id="CHEBI:30616"/>
        <dbReference type="ChEBI" id="CHEBI:58369"/>
        <dbReference type="ChEBI" id="CHEBI:63528"/>
        <dbReference type="ChEBI" id="CHEBI:456216"/>
        <dbReference type="EC" id="2.7.4.9"/>
    </reaction>
</comment>
<evidence type="ECO:0000256" key="10">
    <source>
        <dbReference type="HAMAP-Rule" id="MF_00165"/>
    </source>
</evidence>
<dbReference type="PANTHER" id="PTHR10344">
    <property type="entry name" value="THYMIDYLATE KINASE"/>
    <property type="match status" value="1"/>
</dbReference>
<dbReference type="AlphaFoldDB" id="A0A9D2LH57"/>
<keyword evidence="7 10" id="KW-0418">Kinase</keyword>
<name>A0A9D2LH57_9FIRM</name>
<comment type="caution">
    <text evidence="12">The sequence shown here is derived from an EMBL/GenBank/DDBJ whole genome shotgun (WGS) entry which is preliminary data.</text>
</comment>
<evidence type="ECO:0000256" key="4">
    <source>
        <dbReference type="ARBA" id="ARBA00022679"/>
    </source>
</evidence>
<comment type="function">
    <text evidence="10">Phosphorylation of dTMP to form dTDP in both de novo and salvage pathways of dTTP synthesis.</text>
</comment>
<evidence type="ECO:0000313" key="12">
    <source>
        <dbReference type="EMBL" id="HJB12175.1"/>
    </source>
</evidence>
<evidence type="ECO:0000256" key="3">
    <source>
        <dbReference type="ARBA" id="ARBA00017144"/>
    </source>
</evidence>
<dbReference type="InterPro" id="IPR018094">
    <property type="entry name" value="Thymidylate_kinase"/>
</dbReference>
<dbReference type="EMBL" id="DWZJ01000005">
    <property type="protein sequence ID" value="HJB12175.1"/>
    <property type="molecule type" value="Genomic_DNA"/>
</dbReference>
<sequence length="222" mass="25042">MNGKLIVFEGTDGSGKATQAKLLCETLADRGLSYREIDFPRYGNPFAEPANLYLHGALGDHPGDVNAYAASVLYAVDRFASYKEDWGRFYEDGGIVVANRYTTSNAVHQASKLPEGERREFLDWLFDLEYHRMGLPEPDLVLYLDLPTEVSERMLRRREQATATAADIHEQDGDYLRRCRESARQIARDLGWSVVDCAAGDAPRTVEDIRQEVLRRAEPLLG</sequence>
<dbReference type="HAMAP" id="MF_00165">
    <property type="entry name" value="Thymidylate_kinase"/>
    <property type="match status" value="1"/>
</dbReference>
<dbReference type="Gene3D" id="3.40.50.300">
    <property type="entry name" value="P-loop containing nucleotide triphosphate hydrolases"/>
    <property type="match status" value="1"/>
</dbReference>
<evidence type="ECO:0000256" key="8">
    <source>
        <dbReference type="ARBA" id="ARBA00022840"/>
    </source>
</evidence>